<dbReference type="AlphaFoldDB" id="K9WXC5"/>
<accession>K9WXC5</accession>
<dbReference type="Gene3D" id="1.10.1200.10">
    <property type="entry name" value="ACP-like"/>
    <property type="match status" value="1"/>
</dbReference>
<dbReference type="InterPro" id="IPR020806">
    <property type="entry name" value="PKS_PP-bd"/>
</dbReference>
<feature type="domain" description="Carrier" evidence="3">
    <location>
        <begin position="46"/>
        <end position="120"/>
    </location>
</feature>
<dbReference type="SMART" id="SM01294">
    <property type="entry name" value="PKS_PP_betabranch"/>
    <property type="match status" value="1"/>
</dbReference>
<dbReference type="GO" id="GO:0031177">
    <property type="term" value="F:phosphopantetheine binding"/>
    <property type="evidence" value="ECO:0007669"/>
    <property type="project" value="InterPro"/>
</dbReference>
<dbReference type="EMBL" id="CP003642">
    <property type="protein sequence ID" value="AFZ24147.1"/>
    <property type="molecule type" value="Genomic_DNA"/>
</dbReference>
<reference evidence="4 5" key="1">
    <citation type="submission" date="2012-06" db="EMBL/GenBank/DDBJ databases">
        <title>Finished chromosome of genome of Cylindrospermum stagnale PCC 7417.</title>
        <authorList>
            <consortium name="US DOE Joint Genome Institute"/>
            <person name="Gugger M."/>
            <person name="Coursin T."/>
            <person name="Rippka R."/>
            <person name="Tandeau De Marsac N."/>
            <person name="Huntemann M."/>
            <person name="Wei C.-L."/>
            <person name="Han J."/>
            <person name="Detter J.C."/>
            <person name="Han C."/>
            <person name="Tapia R."/>
            <person name="Chen A."/>
            <person name="Kyrpides N."/>
            <person name="Mavromatis K."/>
            <person name="Markowitz V."/>
            <person name="Szeto E."/>
            <person name="Ivanova N."/>
            <person name="Pagani I."/>
            <person name="Pati A."/>
            <person name="Goodwin L."/>
            <person name="Nordberg H.P."/>
            <person name="Cantor M.N."/>
            <person name="Hua S.X."/>
            <person name="Woyke T."/>
            <person name="Kerfeld C.A."/>
        </authorList>
    </citation>
    <scope>NUCLEOTIDE SEQUENCE [LARGE SCALE GENOMIC DNA]</scope>
    <source>
        <strain evidence="4 5">PCC 7417</strain>
    </source>
</reference>
<dbReference type="InterPro" id="IPR036736">
    <property type="entry name" value="ACP-like_sf"/>
</dbReference>
<dbReference type="SUPFAM" id="SSF47336">
    <property type="entry name" value="ACP-like"/>
    <property type="match status" value="1"/>
</dbReference>
<proteinExistence type="predicted"/>
<evidence type="ECO:0000313" key="5">
    <source>
        <dbReference type="Proteomes" id="UP000010475"/>
    </source>
</evidence>
<keyword evidence="1" id="KW-0596">Phosphopantetheine</keyword>
<dbReference type="KEGG" id="csg:Cylst_1898"/>
<dbReference type="PROSITE" id="PS50075">
    <property type="entry name" value="CARRIER"/>
    <property type="match status" value="1"/>
</dbReference>
<sequence length="125" mass="14194">MKMLKPQSIMPQLLKGKMEIVNSQINSISVDAESNHARGKKLPTKVEIQNWLANYLVEQLDLNPARVDVSIPFERYGIDSAAAIVLVGDLKDWLEIDLEPTLIYDYPSIEELARHLNDSIRAEYS</sequence>
<evidence type="ECO:0000313" key="4">
    <source>
        <dbReference type="EMBL" id="AFZ24147.1"/>
    </source>
</evidence>
<organism evidence="4 5">
    <name type="scientific">Cylindrospermum stagnale PCC 7417</name>
    <dbReference type="NCBI Taxonomy" id="56107"/>
    <lineage>
        <taxon>Bacteria</taxon>
        <taxon>Bacillati</taxon>
        <taxon>Cyanobacteriota</taxon>
        <taxon>Cyanophyceae</taxon>
        <taxon>Nostocales</taxon>
        <taxon>Nostocaceae</taxon>
        <taxon>Cylindrospermum</taxon>
    </lineage>
</organism>
<dbReference type="HOGENOM" id="CLU_157807_3_0_3"/>
<name>K9WXC5_9NOST</name>
<keyword evidence="5" id="KW-1185">Reference proteome</keyword>
<dbReference type="eggNOG" id="COG0236">
    <property type="taxonomic scope" value="Bacteria"/>
</dbReference>
<dbReference type="Pfam" id="PF00550">
    <property type="entry name" value="PP-binding"/>
    <property type="match status" value="1"/>
</dbReference>
<evidence type="ECO:0000256" key="2">
    <source>
        <dbReference type="ARBA" id="ARBA00022553"/>
    </source>
</evidence>
<evidence type="ECO:0000259" key="3">
    <source>
        <dbReference type="PROSITE" id="PS50075"/>
    </source>
</evidence>
<gene>
    <name evidence="4" type="ORF">Cylst_1898</name>
</gene>
<protein>
    <submittedName>
        <fullName evidence="4">Acyl carrier protein</fullName>
    </submittedName>
</protein>
<dbReference type="Proteomes" id="UP000010475">
    <property type="component" value="Chromosome"/>
</dbReference>
<evidence type="ECO:0000256" key="1">
    <source>
        <dbReference type="ARBA" id="ARBA00022450"/>
    </source>
</evidence>
<dbReference type="InterPro" id="IPR009081">
    <property type="entry name" value="PP-bd_ACP"/>
</dbReference>
<dbReference type="STRING" id="56107.Cylst_1898"/>
<keyword evidence="2" id="KW-0597">Phosphoprotein</keyword>
<dbReference type="SMART" id="SM00823">
    <property type="entry name" value="PKS_PP"/>
    <property type="match status" value="1"/>
</dbReference>